<sequence length="632" mass="69903">MSRHSNPVFGPTLPTADSAEGLTYLIQTQLGYVPKDWQVEAALSLLYGKDTFVTVATGGGKTTLVHASILAVRALKRKRIMALLVLPSRVLAEEQVSIARRKGIRAEAIHRTAILAASRLSPRRDLFREAMDGRFDLVTICPEMLDSPAFHTFITNPTVQATLGFVFVDEVHLAKQLGGPGGFRPAYAKIGDLRNRLSSQDVVWGAWTATCPRSDRLDIQKLLGFEPGHTNDISLPVDRGNIKYITQFLKHPLTGIAFPEVSYLLPPSITTGSDIRHILVYCETIDLVMRLAQWLVSRLPNDLENRAQLIMPFHSMMSEPYQKRVLGSFNRKEVRILVTTALMEVGLDVQTNAVLALSGCLTLGSLLQWLGRGGRSGEASIGIACFADWMREENSLDLFGDAEYGGKKAMAPSVLSERRAKRAKADTALVQFANSAPDCAHKIVVETYGGSTFSPLADCCSACFPDQSLYEVNGQWEAQDRVEAARTHQISRLNTDHRALNKEELASATLQLNNWKVKRWAEKLGSRRSIFGPVQLLPNVDLKRLAEKLPLVTTFERFGCVMEGWKSLEEEGDQLWKCARQIMDSIVAECEKDKAVKAAATAKKQASKKKKKSSESAEVTARLRLQRAAGQV</sequence>
<comment type="catalytic activity">
    <reaction evidence="6">
        <text>Couples ATP hydrolysis with the unwinding of duplex DNA by translocating in the 3'-5' direction.</text>
        <dbReference type="EC" id="5.6.2.4"/>
    </reaction>
</comment>
<dbReference type="GO" id="GO:0000724">
    <property type="term" value="P:double-strand break repair via homologous recombination"/>
    <property type="evidence" value="ECO:0007669"/>
    <property type="project" value="TreeGrafter"/>
</dbReference>
<dbReference type="InterPro" id="IPR014001">
    <property type="entry name" value="Helicase_ATP-bd"/>
</dbReference>
<evidence type="ECO:0000256" key="3">
    <source>
        <dbReference type="ARBA" id="ARBA00022840"/>
    </source>
</evidence>
<dbReference type="GO" id="GO:0005694">
    <property type="term" value="C:chromosome"/>
    <property type="evidence" value="ECO:0007669"/>
    <property type="project" value="TreeGrafter"/>
</dbReference>
<gene>
    <name evidence="10" type="ORF">M407DRAFT_6015</name>
</gene>
<dbReference type="GO" id="GO:0005524">
    <property type="term" value="F:ATP binding"/>
    <property type="evidence" value="ECO:0007669"/>
    <property type="project" value="UniProtKB-KW"/>
</dbReference>
<protein>
    <recommendedName>
        <fullName evidence="7">DNA 3'-5' helicase</fullName>
        <ecNumber evidence="7">5.6.2.4</ecNumber>
    </recommendedName>
</protein>
<keyword evidence="2" id="KW-0547">Nucleotide-binding</keyword>
<evidence type="ECO:0000313" key="11">
    <source>
        <dbReference type="Proteomes" id="UP000054248"/>
    </source>
</evidence>
<dbReference type="AlphaFoldDB" id="A0A0C3QQB8"/>
<dbReference type="Pfam" id="PF00271">
    <property type="entry name" value="Helicase_C"/>
    <property type="match status" value="1"/>
</dbReference>
<dbReference type="SMART" id="SM00490">
    <property type="entry name" value="HELICc"/>
    <property type="match status" value="1"/>
</dbReference>
<evidence type="ECO:0000256" key="7">
    <source>
        <dbReference type="ARBA" id="ARBA00034808"/>
    </source>
</evidence>
<dbReference type="InterPro" id="IPR011545">
    <property type="entry name" value="DEAD/DEAH_box_helicase_dom"/>
</dbReference>
<dbReference type="HOGENOM" id="CLU_432923_0_0_1"/>
<feature type="domain" description="Helicase C-terminal" evidence="9">
    <location>
        <begin position="270"/>
        <end position="421"/>
    </location>
</feature>
<dbReference type="GO" id="GO:0043138">
    <property type="term" value="F:3'-5' DNA helicase activity"/>
    <property type="evidence" value="ECO:0007669"/>
    <property type="project" value="UniProtKB-EC"/>
</dbReference>
<evidence type="ECO:0000313" key="10">
    <source>
        <dbReference type="EMBL" id="KIO29719.1"/>
    </source>
</evidence>
<dbReference type="PANTHER" id="PTHR13710">
    <property type="entry name" value="DNA HELICASE RECQ FAMILY MEMBER"/>
    <property type="match status" value="1"/>
</dbReference>
<dbReference type="Proteomes" id="UP000054248">
    <property type="component" value="Unassembled WGS sequence"/>
</dbReference>
<accession>A0A0C3QQB8</accession>
<evidence type="ECO:0000256" key="1">
    <source>
        <dbReference type="ARBA" id="ARBA00005446"/>
    </source>
</evidence>
<dbReference type="Pfam" id="PF00270">
    <property type="entry name" value="DEAD"/>
    <property type="match status" value="1"/>
</dbReference>
<feature type="domain" description="Helicase ATP-binding" evidence="8">
    <location>
        <begin position="42"/>
        <end position="229"/>
    </location>
</feature>
<dbReference type="OrthoDB" id="3260945at2759"/>
<proteinExistence type="inferred from homology"/>
<evidence type="ECO:0000256" key="4">
    <source>
        <dbReference type="ARBA" id="ARBA00023125"/>
    </source>
</evidence>
<dbReference type="InterPro" id="IPR027417">
    <property type="entry name" value="P-loop_NTPase"/>
</dbReference>
<dbReference type="EC" id="5.6.2.4" evidence="7"/>
<evidence type="ECO:0000259" key="8">
    <source>
        <dbReference type="PROSITE" id="PS51192"/>
    </source>
</evidence>
<dbReference type="PROSITE" id="PS51192">
    <property type="entry name" value="HELICASE_ATP_BIND_1"/>
    <property type="match status" value="1"/>
</dbReference>
<dbReference type="PANTHER" id="PTHR13710:SF105">
    <property type="entry name" value="ATP-DEPENDENT DNA HELICASE Q1"/>
    <property type="match status" value="1"/>
</dbReference>
<dbReference type="SUPFAM" id="SSF52540">
    <property type="entry name" value="P-loop containing nucleoside triphosphate hydrolases"/>
    <property type="match status" value="1"/>
</dbReference>
<dbReference type="SMART" id="SM00487">
    <property type="entry name" value="DEXDc"/>
    <property type="match status" value="1"/>
</dbReference>
<evidence type="ECO:0000259" key="9">
    <source>
        <dbReference type="PROSITE" id="PS51194"/>
    </source>
</evidence>
<evidence type="ECO:0000256" key="2">
    <source>
        <dbReference type="ARBA" id="ARBA00022741"/>
    </source>
</evidence>
<keyword evidence="5" id="KW-0413">Isomerase</keyword>
<dbReference type="PROSITE" id="PS51194">
    <property type="entry name" value="HELICASE_CTER"/>
    <property type="match status" value="1"/>
</dbReference>
<dbReference type="Gene3D" id="3.40.50.300">
    <property type="entry name" value="P-loop containing nucleotide triphosphate hydrolases"/>
    <property type="match status" value="2"/>
</dbReference>
<organism evidence="10 11">
    <name type="scientific">Tulasnella calospora MUT 4182</name>
    <dbReference type="NCBI Taxonomy" id="1051891"/>
    <lineage>
        <taxon>Eukaryota</taxon>
        <taxon>Fungi</taxon>
        <taxon>Dikarya</taxon>
        <taxon>Basidiomycota</taxon>
        <taxon>Agaricomycotina</taxon>
        <taxon>Agaricomycetes</taxon>
        <taxon>Cantharellales</taxon>
        <taxon>Tulasnellaceae</taxon>
        <taxon>Tulasnella</taxon>
    </lineage>
</organism>
<dbReference type="GO" id="GO:0003677">
    <property type="term" value="F:DNA binding"/>
    <property type="evidence" value="ECO:0007669"/>
    <property type="project" value="UniProtKB-KW"/>
</dbReference>
<keyword evidence="3" id="KW-0067">ATP-binding</keyword>
<keyword evidence="4" id="KW-0238">DNA-binding</keyword>
<reference evidence="10 11" key="1">
    <citation type="submission" date="2014-04" db="EMBL/GenBank/DDBJ databases">
        <authorList>
            <consortium name="DOE Joint Genome Institute"/>
            <person name="Kuo A."/>
            <person name="Girlanda M."/>
            <person name="Perotto S."/>
            <person name="Kohler A."/>
            <person name="Nagy L.G."/>
            <person name="Floudas D."/>
            <person name="Copeland A."/>
            <person name="Barry K.W."/>
            <person name="Cichocki N."/>
            <person name="Veneault-Fourrey C."/>
            <person name="LaButti K."/>
            <person name="Lindquist E.A."/>
            <person name="Lipzen A."/>
            <person name="Lundell T."/>
            <person name="Morin E."/>
            <person name="Murat C."/>
            <person name="Sun H."/>
            <person name="Tunlid A."/>
            <person name="Henrissat B."/>
            <person name="Grigoriev I.V."/>
            <person name="Hibbett D.S."/>
            <person name="Martin F."/>
            <person name="Nordberg H.P."/>
            <person name="Cantor M.N."/>
            <person name="Hua S.X."/>
        </authorList>
    </citation>
    <scope>NUCLEOTIDE SEQUENCE [LARGE SCALE GENOMIC DNA]</scope>
    <source>
        <strain evidence="10 11">MUT 4182</strain>
    </source>
</reference>
<comment type="similarity">
    <text evidence="1">Belongs to the helicase family. RecQ subfamily.</text>
</comment>
<dbReference type="GO" id="GO:0005737">
    <property type="term" value="C:cytoplasm"/>
    <property type="evidence" value="ECO:0007669"/>
    <property type="project" value="TreeGrafter"/>
</dbReference>
<keyword evidence="11" id="KW-1185">Reference proteome</keyword>
<evidence type="ECO:0000256" key="5">
    <source>
        <dbReference type="ARBA" id="ARBA00023235"/>
    </source>
</evidence>
<dbReference type="GO" id="GO:0009378">
    <property type="term" value="F:four-way junction helicase activity"/>
    <property type="evidence" value="ECO:0007669"/>
    <property type="project" value="TreeGrafter"/>
</dbReference>
<dbReference type="STRING" id="1051891.A0A0C3QQB8"/>
<dbReference type="InterPro" id="IPR001650">
    <property type="entry name" value="Helicase_C-like"/>
</dbReference>
<reference evidence="11" key="2">
    <citation type="submission" date="2015-01" db="EMBL/GenBank/DDBJ databases">
        <title>Evolutionary Origins and Diversification of the Mycorrhizal Mutualists.</title>
        <authorList>
            <consortium name="DOE Joint Genome Institute"/>
            <consortium name="Mycorrhizal Genomics Consortium"/>
            <person name="Kohler A."/>
            <person name="Kuo A."/>
            <person name="Nagy L.G."/>
            <person name="Floudas D."/>
            <person name="Copeland A."/>
            <person name="Barry K.W."/>
            <person name="Cichocki N."/>
            <person name="Veneault-Fourrey C."/>
            <person name="LaButti K."/>
            <person name="Lindquist E.A."/>
            <person name="Lipzen A."/>
            <person name="Lundell T."/>
            <person name="Morin E."/>
            <person name="Murat C."/>
            <person name="Riley R."/>
            <person name="Ohm R."/>
            <person name="Sun H."/>
            <person name="Tunlid A."/>
            <person name="Henrissat B."/>
            <person name="Grigoriev I.V."/>
            <person name="Hibbett D.S."/>
            <person name="Martin F."/>
        </authorList>
    </citation>
    <scope>NUCLEOTIDE SEQUENCE [LARGE SCALE GENOMIC DNA]</scope>
    <source>
        <strain evidence="11">MUT 4182</strain>
    </source>
</reference>
<dbReference type="EMBL" id="KN822979">
    <property type="protein sequence ID" value="KIO29719.1"/>
    <property type="molecule type" value="Genomic_DNA"/>
</dbReference>
<evidence type="ECO:0000256" key="6">
    <source>
        <dbReference type="ARBA" id="ARBA00034617"/>
    </source>
</evidence>
<name>A0A0C3QQB8_9AGAM</name>